<dbReference type="GO" id="GO:0005524">
    <property type="term" value="F:ATP binding"/>
    <property type="evidence" value="ECO:0007669"/>
    <property type="project" value="UniProtKB-UniRule"/>
</dbReference>
<dbReference type="PANTHER" id="PTHR23086">
    <property type="entry name" value="PHOSPHATIDYLINOSITOL-4-PHOSPHATE 5-KINASE"/>
    <property type="match status" value="1"/>
</dbReference>
<dbReference type="Gene3D" id="3.30.800.10">
    <property type="entry name" value="Phosphatidylinositol Phosphate Kinase II Beta"/>
    <property type="match status" value="1"/>
</dbReference>
<organism evidence="4 5">
    <name type="scientific">Achlya hypogyna</name>
    <name type="common">Oomycete</name>
    <name type="synonym">Protoachlya hypogyna</name>
    <dbReference type="NCBI Taxonomy" id="1202772"/>
    <lineage>
        <taxon>Eukaryota</taxon>
        <taxon>Sar</taxon>
        <taxon>Stramenopiles</taxon>
        <taxon>Oomycota</taxon>
        <taxon>Saprolegniomycetes</taxon>
        <taxon>Saprolegniales</taxon>
        <taxon>Achlyaceae</taxon>
        <taxon>Achlya</taxon>
    </lineage>
</organism>
<keyword evidence="5" id="KW-1185">Reference proteome</keyword>
<dbReference type="SMART" id="SM00330">
    <property type="entry name" value="PIPKc"/>
    <property type="match status" value="1"/>
</dbReference>
<keyword evidence="1" id="KW-0547">Nucleotide-binding</keyword>
<dbReference type="PANTHER" id="PTHR23086:SF8">
    <property type="entry name" value="PHOSPHATIDYLINOSITOL 5-PHOSPHATE 4-KINASE, ISOFORM A"/>
    <property type="match status" value="1"/>
</dbReference>
<evidence type="ECO:0000256" key="1">
    <source>
        <dbReference type="PROSITE-ProRule" id="PRU00781"/>
    </source>
</evidence>
<dbReference type="GO" id="GO:0046854">
    <property type="term" value="P:phosphatidylinositol phosphate biosynthetic process"/>
    <property type="evidence" value="ECO:0007669"/>
    <property type="project" value="TreeGrafter"/>
</dbReference>
<protein>
    <submittedName>
        <fullName evidence="4">Phosphatidylinositol-4-phosphate-5-kinase (PIPK-C)</fullName>
    </submittedName>
</protein>
<keyword evidence="1" id="KW-0067">ATP-binding</keyword>
<feature type="compositionally biased region" description="Basic and acidic residues" evidence="2">
    <location>
        <begin position="1"/>
        <end position="10"/>
    </location>
</feature>
<evidence type="ECO:0000313" key="4">
    <source>
        <dbReference type="EMBL" id="OQR92159.1"/>
    </source>
</evidence>
<evidence type="ECO:0000256" key="2">
    <source>
        <dbReference type="SAM" id="MobiDB-lite"/>
    </source>
</evidence>
<feature type="compositionally biased region" description="Acidic residues" evidence="2">
    <location>
        <begin position="422"/>
        <end position="432"/>
    </location>
</feature>
<feature type="region of interest" description="Disordered" evidence="2">
    <location>
        <begin position="414"/>
        <end position="449"/>
    </location>
</feature>
<dbReference type="GO" id="GO:0016308">
    <property type="term" value="F:1-phosphatidylinositol-4-phosphate 5-kinase activity"/>
    <property type="evidence" value="ECO:0007669"/>
    <property type="project" value="TreeGrafter"/>
</dbReference>
<accession>A0A1V9Z2E2</accession>
<keyword evidence="1 4" id="KW-0418">Kinase</keyword>
<feature type="domain" description="PIPK" evidence="3">
    <location>
        <begin position="125"/>
        <end position="529"/>
    </location>
</feature>
<dbReference type="PROSITE" id="PS51455">
    <property type="entry name" value="PIPK"/>
    <property type="match status" value="1"/>
</dbReference>
<name>A0A1V9Z2E2_ACHHY</name>
<dbReference type="OrthoDB" id="2129491at2759"/>
<dbReference type="GO" id="GO:0005886">
    <property type="term" value="C:plasma membrane"/>
    <property type="evidence" value="ECO:0007669"/>
    <property type="project" value="TreeGrafter"/>
</dbReference>
<dbReference type="SUPFAM" id="SSF56104">
    <property type="entry name" value="SAICAR synthase-like"/>
    <property type="match status" value="1"/>
</dbReference>
<comment type="caution">
    <text evidence="4">The sequence shown here is derived from an EMBL/GenBank/DDBJ whole genome shotgun (WGS) entry which is preliminary data.</text>
</comment>
<keyword evidence="1" id="KW-0808">Transferase</keyword>
<dbReference type="InterPro" id="IPR027483">
    <property type="entry name" value="PInositol-4-P-4/5-kinase_C_sf"/>
</dbReference>
<feature type="region of interest" description="Disordered" evidence="2">
    <location>
        <begin position="1"/>
        <end position="21"/>
    </location>
</feature>
<dbReference type="InterPro" id="IPR002498">
    <property type="entry name" value="PInositol-4-P-4/5-kinase_core"/>
</dbReference>
<dbReference type="STRING" id="1202772.A0A1V9Z2E2"/>
<evidence type="ECO:0000313" key="5">
    <source>
        <dbReference type="Proteomes" id="UP000243579"/>
    </source>
</evidence>
<dbReference type="Gene3D" id="3.30.810.10">
    <property type="entry name" value="2-Layer Sandwich"/>
    <property type="match status" value="1"/>
</dbReference>
<evidence type="ECO:0000259" key="3">
    <source>
        <dbReference type="PROSITE" id="PS51455"/>
    </source>
</evidence>
<gene>
    <name evidence="4" type="ORF">ACHHYP_04015</name>
</gene>
<dbReference type="InterPro" id="IPR023610">
    <property type="entry name" value="PInositol-4/5-P-5/4-kinase"/>
</dbReference>
<dbReference type="InterPro" id="IPR027484">
    <property type="entry name" value="PInositol-4-P-5-kinase_N"/>
</dbReference>
<reference evidence="4 5" key="1">
    <citation type="journal article" date="2014" name="Genome Biol. Evol.">
        <title>The secreted proteins of Achlya hypogyna and Thraustotheca clavata identify the ancestral oomycete secretome and reveal gene acquisitions by horizontal gene transfer.</title>
        <authorList>
            <person name="Misner I."/>
            <person name="Blouin N."/>
            <person name="Leonard G."/>
            <person name="Richards T.A."/>
            <person name="Lane C.E."/>
        </authorList>
    </citation>
    <scope>NUCLEOTIDE SEQUENCE [LARGE SCALE GENOMIC DNA]</scope>
    <source>
        <strain evidence="4 5">ATCC 48635</strain>
    </source>
</reference>
<dbReference type="Proteomes" id="UP000243579">
    <property type="component" value="Unassembled WGS sequence"/>
</dbReference>
<dbReference type="EMBL" id="JNBR01000478">
    <property type="protein sequence ID" value="OQR92159.1"/>
    <property type="molecule type" value="Genomic_DNA"/>
</dbReference>
<proteinExistence type="predicted"/>
<sequence length="533" mass="60540">MEIKPRETTVPRRPTLVTTKSASSLIVDSSKRLDGRGVDDSDHGVARRGNAGLSIDVSDAKSDRGSFHLEKRRSVSDVSINITQGMLVSSPGSPASKAIDVTNQFPARHSNRLTSPTAAFKKPDGNEIDHQHEQYTLTYGMMTGILASAGSMDLFKQRLTMTDFMRVDKRNFAANPKSKLQHEFKFKDYAPDIFRQIRRRFDIDSADYLVTLCGDFNYIEFMSNSKSGQFFFYSHDGRFMIKTQTQDESKFLRRILPHYYKFVMENPNTLVTRFYGMHRVKMHHLKTQMHFVIMASVFNTPKEIHLRFDLKGSTVGRNASPEEKKRRGVLKDNDLIEEQIHLSLGPARRAMMLEQLRKDVAFLKRMKIMDYSLLVGIHDASQEILVPGTTPHEVDLAEQKKKLQQLRQPSVFGAATESTVQLDDEDDDDDLGIDPGVPPPTSPRVDAANKEPTGSLFCKDFGGIRGKRGSGKKNGFVYFVGIIDILQQYNTRKRAETFFKGLQHNAKEISSVDPDLYGNRFIEFMEKYVLVDD</sequence>
<dbReference type="AlphaFoldDB" id="A0A1V9Z2E2"/>
<dbReference type="Pfam" id="PF01504">
    <property type="entry name" value="PIP5K"/>
    <property type="match status" value="1"/>
</dbReference>